<evidence type="ECO:0000313" key="5">
    <source>
        <dbReference type="Proteomes" id="UP001458880"/>
    </source>
</evidence>
<dbReference type="GO" id="GO:0005856">
    <property type="term" value="C:cytoskeleton"/>
    <property type="evidence" value="ECO:0007669"/>
    <property type="project" value="TreeGrafter"/>
</dbReference>
<evidence type="ECO:0000256" key="2">
    <source>
        <dbReference type="SAM" id="Coils"/>
    </source>
</evidence>
<evidence type="ECO:0000313" key="4">
    <source>
        <dbReference type="EMBL" id="KAK9712728.1"/>
    </source>
</evidence>
<feature type="compositionally biased region" description="Acidic residues" evidence="3">
    <location>
        <begin position="1"/>
        <end position="22"/>
    </location>
</feature>
<feature type="coiled-coil region" evidence="2">
    <location>
        <begin position="126"/>
        <end position="274"/>
    </location>
</feature>
<comment type="caution">
    <text evidence="4">The sequence shown here is derived from an EMBL/GenBank/DDBJ whole genome shotgun (WGS) entry which is preliminary data.</text>
</comment>
<accession>A0AAW1K2E0</accession>
<sequence length="321" mass="37193">MEESDYDEENENPDLVEEELDPENPQHAFAILERDYTKTVSEIEQNPELVQYAEEFTKIFEALYKSHEAELNLKDRCEELEAKIQEQENLLDAAKQVAKADGKIINDLKEQIQNTWKMADAAHSREQTAQEIIDNLRKNIDSLNAEIDFKNKMGQDNEELGALSKHKEGLQRERDKLVSEVAKLTEKLNNALKLVSEVAKLTEKLNNALSYQEELERRTSQADLKINEFAEQIEEQISEIDRHKRAKEKLEGEIKELQETIDKRDHEIGNLNEIITTNQRVVVKLESSLKEQKIMTDKAVRDSETINVRFAKMQDELDSVT</sequence>
<keyword evidence="1 2" id="KW-0175">Coiled coil</keyword>
<keyword evidence="5" id="KW-1185">Reference proteome</keyword>
<dbReference type="PANTHER" id="PTHR32083">
    <property type="entry name" value="CILIA AND FLAGELLA-ASSOCIATED PROTEIN 58-RELATED"/>
    <property type="match status" value="1"/>
</dbReference>
<reference evidence="4 5" key="1">
    <citation type="journal article" date="2024" name="BMC Genomics">
        <title>De novo assembly and annotation of Popillia japonica's genome with initial clues to its potential as an invasive pest.</title>
        <authorList>
            <person name="Cucini C."/>
            <person name="Boschi S."/>
            <person name="Funari R."/>
            <person name="Cardaioli E."/>
            <person name="Iannotti N."/>
            <person name="Marturano G."/>
            <person name="Paoli F."/>
            <person name="Bruttini M."/>
            <person name="Carapelli A."/>
            <person name="Frati F."/>
            <person name="Nardi F."/>
        </authorList>
    </citation>
    <scope>NUCLEOTIDE SEQUENCE [LARGE SCALE GENOMIC DNA]</scope>
    <source>
        <strain evidence="4">DMR45628</strain>
    </source>
</reference>
<name>A0AAW1K2E0_POPJA</name>
<organism evidence="4 5">
    <name type="scientific">Popillia japonica</name>
    <name type="common">Japanese beetle</name>
    <dbReference type="NCBI Taxonomy" id="7064"/>
    <lineage>
        <taxon>Eukaryota</taxon>
        <taxon>Metazoa</taxon>
        <taxon>Ecdysozoa</taxon>
        <taxon>Arthropoda</taxon>
        <taxon>Hexapoda</taxon>
        <taxon>Insecta</taxon>
        <taxon>Pterygota</taxon>
        <taxon>Neoptera</taxon>
        <taxon>Endopterygota</taxon>
        <taxon>Coleoptera</taxon>
        <taxon>Polyphaga</taxon>
        <taxon>Scarabaeiformia</taxon>
        <taxon>Scarabaeidae</taxon>
        <taxon>Rutelinae</taxon>
        <taxon>Popillia</taxon>
    </lineage>
</organism>
<feature type="region of interest" description="Disordered" evidence="3">
    <location>
        <begin position="1"/>
        <end position="24"/>
    </location>
</feature>
<protein>
    <submittedName>
        <fullName evidence="4">Uncharacterized protein</fullName>
    </submittedName>
</protein>
<dbReference type="PANTHER" id="PTHR32083:SF0">
    <property type="entry name" value="CILIA AND FLAGELLA-ASSOCIATED PROTEIN 58"/>
    <property type="match status" value="1"/>
</dbReference>
<dbReference type="Gene3D" id="1.10.287.1490">
    <property type="match status" value="1"/>
</dbReference>
<dbReference type="Proteomes" id="UP001458880">
    <property type="component" value="Unassembled WGS sequence"/>
</dbReference>
<proteinExistence type="predicted"/>
<dbReference type="EMBL" id="JASPKY010000258">
    <property type="protein sequence ID" value="KAK9712728.1"/>
    <property type="molecule type" value="Genomic_DNA"/>
</dbReference>
<dbReference type="AlphaFoldDB" id="A0AAW1K2E0"/>
<feature type="coiled-coil region" evidence="2">
    <location>
        <begin position="70"/>
        <end position="97"/>
    </location>
</feature>
<evidence type="ECO:0000256" key="3">
    <source>
        <dbReference type="SAM" id="MobiDB-lite"/>
    </source>
</evidence>
<gene>
    <name evidence="4" type="ORF">QE152_g24743</name>
</gene>
<evidence type="ECO:0000256" key="1">
    <source>
        <dbReference type="ARBA" id="ARBA00023054"/>
    </source>
</evidence>